<keyword evidence="1" id="KW-0732">Signal</keyword>
<evidence type="ECO:0008006" key="4">
    <source>
        <dbReference type="Google" id="ProtNLM"/>
    </source>
</evidence>
<gene>
    <name evidence="2" type="ORF">MCHLO_13698</name>
</gene>
<reference evidence="2" key="1">
    <citation type="submission" date="2014-09" db="EMBL/GenBank/DDBJ databases">
        <title>Genome sequence of the luminous mushroom Mycena chlorophos for searching fungal bioluminescence genes.</title>
        <authorList>
            <person name="Tanaka Y."/>
            <person name="Kasuga D."/>
            <person name="Oba Y."/>
            <person name="Hase S."/>
            <person name="Sato K."/>
            <person name="Oba Y."/>
            <person name="Sakakibara Y."/>
        </authorList>
    </citation>
    <scope>NUCLEOTIDE SEQUENCE</scope>
</reference>
<evidence type="ECO:0000313" key="2">
    <source>
        <dbReference type="EMBL" id="GAT57122.1"/>
    </source>
</evidence>
<proteinExistence type="predicted"/>
<feature type="signal peptide" evidence="1">
    <location>
        <begin position="1"/>
        <end position="27"/>
    </location>
</feature>
<accession>A0ABQ0M1C6</accession>
<dbReference type="EMBL" id="DF849397">
    <property type="protein sequence ID" value="GAT57122.1"/>
    <property type="molecule type" value="Genomic_DNA"/>
</dbReference>
<dbReference type="Gene3D" id="1.20.1280.50">
    <property type="match status" value="1"/>
</dbReference>
<feature type="chain" id="PRO_5045353645" description="F-box domain-containing protein" evidence="1">
    <location>
        <begin position="28"/>
        <end position="391"/>
    </location>
</feature>
<organism evidence="2 3">
    <name type="scientific">Mycena chlorophos</name>
    <name type="common">Agaric fungus</name>
    <name type="synonym">Agaricus chlorophos</name>
    <dbReference type="NCBI Taxonomy" id="658473"/>
    <lineage>
        <taxon>Eukaryota</taxon>
        <taxon>Fungi</taxon>
        <taxon>Dikarya</taxon>
        <taxon>Basidiomycota</taxon>
        <taxon>Agaricomycotina</taxon>
        <taxon>Agaricomycetes</taxon>
        <taxon>Agaricomycetidae</taxon>
        <taxon>Agaricales</taxon>
        <taxon>Marasmiineae</taxon>
        <taxon>Mycenaceae</taxon>
        <taxon>Mycena</taxon>
    </lineage>
</organism>
<evidence type="ECO:0000313" key="3">
    <source>
        <dbReference type="Proteomes" id="UP000815677"/>
    </source>
</evidence>
<dbReference type="Proteomes" id="UP000815677">
    <property type="component" value="Unassembled WGS sequence"/>
</dbReference>
<sequence length="391" mass="43420">MIGELLASYGHHLSVLVMASCLPLAFATLPCLDAPPAIQRAVLSVLQAQIRQTKIDSATRLAELSLQKTAAYTRIGSKFYPVLSLPHEIVSAIFVACLPVHGRVRPSKKTAPWILTQVCSHWRAVALSTAELWASLDLELSRQRDLQTGNRVVVLKPGCERIWNLWLSRAGSRPLSLTLRQKERSRTLADQLLPYFLRDFKFAHQLQRLEADISPSQFRWLIPANASLKHLTHLAVGLDHTTAQTLPGRAAPLTSLVIREHLPNSLPYLLAPTLTRLEIGRNLALVDFYNILSLCPLLVHFRGMVRATPACDQIRYPSVVLQDMVSLQINTPYASRDQAGALDCVRALGILTLPNLRTLHINVAGRAAHDLLAAFLSRSACYNGPYWTKPL</sequence>
<name>A0ABQ0M1C6_MYCCL</name>
<evidence type="ECO:0000256" key="1">
    <source>
        <dbReference type="SAM" id="SignalP"/>
    </source>
</evidence>
<protein>
    <recommendedName>
        <fullName evidence="4">F-box domain-containing protein</fullName>
    </recommendedName>
</protein>
<keyword evidence="3" id="KW-1185">Reference proteome</keyword>